<dbReference type="PANTHER" id="PTHR46796">
    <property type="entry name" value="HTH-TYPE TRANSCRIPTIONAL ACTIVATOR RHAS-RELATED"/>
    <property type="match status" value="1"/>
</dbReference>
<organism evidence="6 7">
    <name type="scientific">Kitasatospora phosalacinea</name>
    <dbReference type="NCBI Taxonomy" id="2065"/>
    <lineage>
        <taxon>Bacteria</taxon>
        <taxon>Bacillati</taxon>
        <taxon>Actinomycetota</taxon>
        <taxon>Actinomycetes</taxon>
        <taxon>Kitasatosporales</taxon>
        <taxon>Streptomycetaceae</taxon>
        <taxon>Kitasatospora</taxon>
    </lineage>
</organism>
<evidence type="ECO:0000256" key="3">
    <source>
        <dbReference type="ARBA" id="ARBA00023159"/>
    </source>
</evidence>
<dbReference type="InterPro" id="IPR035418">
    <property type="entry name" value="AraC-bd_2"/>
</dbReference>
<keyword evidence="4" id="KW-0804">Transcription</keyword>
<evidence type="ECO:0000256" key="4">
    <source>
        <dbReference type="ARBA" id="ARBA00023163"/>
    </source>
</evidence>
<dbReference type="EMBL" id="JBHYPX010000034">
    <property type="protein sequence ID" value="MFE1353856.1"/>
    <property type="molecule type" value="Genomic_DNA"/>
</dbReference>
<keyword evidence="1" id="KW-0805">Transcription regulation</keyword>
<dbReference type="SUPFAM" id="SSF51215">
    <property type="entry name" value="Regulatory protein AraC"/>
    <property type="match status" value="1"/>
</dbReference>
<dbReference type="Pfam" id="PF12833">
    <property type="entry name" value="HTH_18"/>
    <property type="match status" value="1"/>
</dbReference>
<evidence type="ECO:0000313" key="6">
    <source>
        <dbReference type="EMBL" id="MFE1353856.1"/>
    </source>
</evidence>
<proteinExistence type="predicted"/>
<dbReference type="PANTHER" id="PTHR46796:SF12">
    <property type="entry name" value="HTH-TYPE DNA-BINDING TRANSCRIPTIONAL ACTIVATOR EUTR"/>
    <property type="match status" value="1"/>
</dbReference>
<evidence type="ECO:0000259" key="5">
    <source>
        <dbReference type="PROSITE" id="PS01124"/>
    </source>
</evidence>
<name>A0ABW6GMD6_9ACTN</name>
<comment type="caution">
    <text evidence="6">The sequence shown here is derived from an EMBL/GenBank/DDBJ whole genome shotgun (WGS) entry which is preliminary data.</text>
</comment>
<dbReference type="Pfam" id="PF14525">
    <property type="entry name" value="AraC_binding_2"/>
    <property type="match status" value="1"/>
</dbReference>
<sequence>METLRFDSRSVDATEEFLSTAYTPMRIGGPVEDARVRISRRAVEGLSVDRLSFGYDMAFDAHGLPGVCLISMHSGTLVDRTGGHEQVYGPGDTFLLAPPGTPYRGEVRSARYTIAMFDPALLAGFDPSGADAPVRLTGTRPLTRPAGRALGSAVAHLRDHVLGSPATPPDGLLVSTAAQHLAALTLAALPHTARTDPTPTDHRDATPATLRRALTWIDAHADQDVTLADIARAAYVTPRALQYAFRRHLGTTPLAHLRHVRLQAAHRELLAADPRTTTVTKIALHWGFAHQGHFAAHYRTTFGTTPSTTLHRNA</sequence>
<dbReference type="InterPro" id="IPR018060">
    <property type="entry name" value="HTH_AraC"/>
</dbReference>
<keyword evidence="2" id="KW-0238">DNA-binding</keyword>
<dbReference type="InterPro" id="IPR050204">
    <property type="entry name" value="AraC_XylS_family_regulators"/>
</dbReference>
<dbReference type="Gene3D" id="1.10.10.60">
    <property type="entry name" value="Homeodomain-like"/>
    <property type="match status" value="1"/>
</dbReference>
<dbReference type="PROSITE" id="PS01124">
    <property type="entry name" value="HTH_ARAC_FAMILY_2"/>
    <property type="match status" value="1"/>
</dbReference>
<dbReference type="InterPro" id="IPR009057">
    <property type="entry name" value="Homeodomain-like_sf"/>
</dbReference>
<keyword evidence="7" id="KW-1185">Reference proteome</keyword>
<feature type="domain" description="HTH araC/xylS-type" evidence="5">
    <location>
        <begin position="211"/>
        <end position="312"/>
    </location>
</feature>
<keyword evidence="3" id="KW-0010">Activator</keyword>
<dbReference type="PROSITE" id="PS00041">
    <property type="entry name" value="HTH_ARAC_FAMILY_1"/>
    <property type="match status" value="1"/>
</dbReference>
<dbReference type="RefSeq" id="WP_380315100.1">
    <property type="nucleotide sequence ID" value="NZ_JBHYPW010000001.1"/>
</dbReference>
<dbReference type="Proteomes" id="UP001599542">
    <property type="component" value="Unassembled WGS sequence"/>
</dbReference>
<evidence type="ECO:0000256" key="2">
    <source>
        <dbReference type="ARBA" id="ARBA00023125"/>
    </source>
</evidence>
<accession>A0ABW6GMD6</accession>
<dbReference type="SUPFAM" id="SSF46689">
    <property type="entry name" value="Homeodomain-like"/>
    <property type="match status" value="2"/>
</dbReference>
<evidence type="ECO:0000313" key="7">
    <source>
        <dbReference type="Proteomes" id="UP001599542"/>
    </source>
</evidence>
<dbReference type="InterPro" id="IPR018062">
    <property type="entry name" value="HTH_AraC-typ_CS"/>
</dbReference>
<protein>
    <submittedName>
        <fullName evidence="6">AraC family transcriptional regulator</fullName>
    </submittedName>
</protein>
<gene>
    <name evidence="6" type="ORF">ACFW6T_17890</name>
</gene>
<dbReference type="SMART" id="SM00342">
    <property type="entry name" value="HTH_ARAC"/>
    <property type="match status" value="1"/>
</dbReference>
<evidence type="ECO:0000256" key="1">
    <source>
        <dbReference type="ARBA" id="ARBA00023015"/>
    </source>
</evidence>
<dbReference type="InterPro" id="IPR037923">
    <property type="entry name" value="HTH-like"/>
</dbReference>
<reference evidence="6 7" key="1">
    <citation type="submission" date="2024-09" db="EMBL/GenBank/DDBJ databases">
        <title>The Natural Products Discovery Center: Release of the First 8490 Sequenced Strains for Exploring Actinobacteria Biosynthetic Diversity.</title>
        <authorList>
            <person name="Kalkreuter E."/>
            <person name="Kautsar S.A."/>
            <person name="Yang D."/>
            <person name="Bader C.D."/>
            <person name="Teijaro C.N."/>
            <person name="Fluegel L."/>
            <person name="Davis C.M."/>
            <person name="Simpson J.R."/>
            <person name="Lauterbach L."/>
            <person name="Steele A.D."/>
            <person name="Gui C."/>
            <person name="Meng S."/>
            <person name="Li G."/>
            <person name="Viehrig K."/>
            <person name="Ye F."/>
            <person name="Su P."/>
            <person name="Kiefer A.F."/>
            <person name="Nichols A."/>
            <person name="Cepeda A.J."/>
            <person name="Yan W."/>
            <person name="Fan B."/>
            <person name="Jiang Y."/>
            <person name="Adhikari A."/>
            <person name="Zheng C.-J."/>
            <person name="Schuster L."/>
            <person name="Cowan T.M."/>
            <person name="Smanski M.J."/>
            <person name="Chevrette M.G."/>
            <person name="De Carvalho L.P.S."/>
            <person name="Shen B."/>
        </authorList>
    </citation>
    <scope>NUCLEOTIDE SEQUENCE [LARGE SCALE GENOMIC DNA]</scope>
    <source>
        <strain evidence="6 7">NPDC058753</strain>
    </source>
</reference>